<reference evidence="1" key="2">
    <citation type="journal article" date="2015" name="Data Brief">
        <title>Shoot transcriptome of the giant reed, Arundo donax.</title>
        <authorList>
            <person name="Barrero R.A."/>
            <person name="Guerrero F.D."/>
            <person name="Moolhuijzen P."/>
            <person name="Goolsby J.A."/>
            <person name="Tidwell J."/>
            <person name="Bellgard S.E."/>
            <person name="Bellgard M.I."/>
        </authorList>
    </citation>
    <scope>NUCLEOTIDE SEQUENCE</scope>
    <source>
        <tissue evidence="1">Shoot tissue taken approximately 20 cm above the soil surface</tissue>
    </source>
</reference>
<evidence type="ECO:0000313" key="1">
    <source>
        <dbReference type="EMBL" id="JAD49585.1"/>
    </source>
</evidence>
<proteinExistence type="predicted"/>
<protein>
    <submittedName>
        <fullName evidence="1">Uncharacterized protein</fullName>
    </submittedName>
</protein>
<accession>A0A0A9AKZ2</accession>
<organism evidence="1">
    <name type="scientific">Arundo donax</name>
    <name type="common">Giant reed</name>
    <name type="synonym">Donax arundinaceus</name>
    <dbReference type="NCBI Taxonomy" id="35708"/>
    <lineage>
        <taxon>Eukaryota</taxon>
        <taxon>Viridiplantae</taxon>
        <taxon>Streptophyta</taxon>
        <taxon>Embryophyta</taxon>
        <taxon>Tracheophyta</taxon>
        <taxon>Spermatophyta</taxon>
        <taxon>Magnoliopsida</taxon>
        <taxon>Liliopsida</taxon>
        <taxon>Poales</taxon>
        <taxon>Poaceae</taxon>
        <taxon>PACMAD clade</taxon>
        <taxon>Arundinoideae</taxon>
        <taxon>Arundineae</taxon>
        <taxon>Arundo</taxon>
    </lineage>
</organism>
<sequence length="72" mass="8540">MNTSPLFIRLLLATSANRDREEMGKISVRKISDRRHLSFNFLYYISMVKTLVHWCAHQYTPIYLTMSIEPFS</sequence>
<dbReference type="EMBL" id="GBRH01248310">
    <property type="protein sequence ID" value="JAD49585.1"/>
    <property type="molecule type" value="Transcribed_RNA"/>
</dbReference>
<reference evidence="1" key="1">
    <citation type="submission" date="2014-09" db="EMBL/GenBank/DDBJ databases">
        <authorList>
            <person name="Magalhaes I.L.F."/>
            <person name="Oliveira U."/>
            <person name="Santos F.R."/>
            <person name="Vidigal T.H.D.A."/>
            <person name="Brescovit A.D."/>
            <person name="Santos A.J."/>
        </authorList>
    </citation>
    <scope>NUCLEOTIDE SEQUENCE</scope>
    <source>
        <tissue evidence="1">Shoot tissue taken approximately 20 cm above the soil surface</tissue>
    </source>
</reference>
<dbReference type="AlphaFoldDB" id="A0A0A9AKZ2"/>
<name>A0A0A9AKZ2_ARUDO</name>